<evidence type="ECO:0000313" key="2">
    <source>
        <dbReference type="Ensembl" id="ENSABRP00000010811.1"/>
    </source>
</evidence>
<evidence type="ECO:0000259" key="1">
    <source>
        <dbReference type="Pfam" id="PF22795"/>
    </source>
</evidence>
<name>A0A8B9BYB8_9AVES</name>
<dbReference type="InterPro" id="IPR032016">
    <property type="entry name" value="MKRN2OS-like"/>
</dbReference>
<dbReference type="Pfam" id="PF22795">
    <property type="entry name" value="DUF4796_N"/>
    <property type="match status" value="1"/>
</dbReference>
<reference evidence="2" key="2">
    <citation type="submission" date="2025-09" db="UniProtKB">
        <authorList>
            <consortium name="Ensembl"/>
        </authorList>
    </citation>
    <scope>IDENTIFICATION</scope>
</reference>
<sequence>MEAAPEAAGVVRLRHCGAAIFCRRPPPLCPACGRPLRGAGLAAAPVRLPCPFRHGHRQRRALLLRPSAGTFLGYGARGCLKGECNKST</sequence>
<keyword evidence="3" id="KW-1185">Reference proteome</keyword>
<reference evidence="2" key="1">
    <citation type="submission" date="2025-08" db="UniProtKB">
        <authorList>
            <consortium name="Ensembl"/>
        </authorList>
    </citation>
    <scope>IDENTIFICATION</scope>
</reference>
<organism evidence="2 3">
    <name type="scientific">Anser brachyrhynchus</name>
    <name type="common">Pink-footed goose</name>
    <dbReference type="NCBI Taxonomy" id="132585"/>
    <lineage>
        <taxon>Eukaryota</taxon>
        <taxon>Metazoa</taxon>
        <taxon>Chordata</taxon>
        <taxon>Craniata</taxon>
        <taxon>Vertebrata</taxon>
        <taxon>Euteleostomi</taxon>
        <taxon>Archelosauria</taxon>
        <taxon>Archosauria</taxon>
        <taxon>Dinosauria</taxon>
        <taxon>Saurischia</taxon>
        <taxon>Theropoda</taxon>
        <taxon>Coelurosauria</taxon>
        <taxon>Aves</taxon>
        <taxon>Neognathae</taxon>
        <taxon>Galloanserae</taxon>
        <taxon>Anseriformes</taxon>
        <taxon>Anatidae</taxon>
        <taxon>Anserinae</taxon>
        <taxon>Anser</taxon>
    </lineage>
</organism>
<protein>
    <recommendedName>
        <fullName evidence="1">MKRN2 opposite strand protein-like N-terminal domain-containing protein</fullName>
    </recommendedName>
</protein>
<feature type="domain" description="MKRN2 opposite strand protein-like N-terminal" evidence="1">
    <location>
        <begin position="9"/>
        <end position="36"/>
    </location>
</feature>
<evidence type="ECO:0000313" key="3">
    <source>
        <dbReference type="Proteomes" id="UP000694426"/>
    </source>
</evidence>
<dbReference type="Proteomes" id="UP000694426">
    <property type="component" value="Unplaced"/>
</dbReference>
<dbReference type="Ensembl" id="ENSABRT00000015450.1">
    <property type="protein sequence ID" value="ENSABRP00000010811.1"/>
    <property type="gene ID" value="ENSABRG00000009722.1"/>
</dbReference>
<dbReference type="AlphaFoldDB" id="A0A8B9BYB8"/>
<proteinExistence type="predicted"/>
<dbReference type="PANTHER" id="PTHR33963">
    <property type="entry name" value="MKRN2 OPPOSITE STRAND PROTEIN"/>
    <property type="match status" value="1"/>
</dbReference>
<dbReference type="InterPro" id="IPR053922">
    <property type="entry name" value="MKRN2OS-like_N"/>
</dbReference>
<accession>A0A8B9BYB8</accession>
<dbReference type="GeneTree" id="ENSGT01030000235208"/>
<dbReference type="PANTHER" id="PTHR33963:SF2">
    <property type="entry name" value="MKRN2 OPPOSITE STRAND PROTEIN"/>
    <property type="match status" value="1"/>
</dbReference>